<evidence type="ECO:0000313" key="2">
    <source>
        <dbReference type="EMBL" id="KZS16314.1"/>
    </source>
</evidence>
<keyword evidence="3" id="KW-1185">Reference proteome</keyword>
<evidence type="ECO:0000256" key="1">
    <source>
        <dbReference type="ARBA" id="ARBA00023157"/>
    </source>
</evidence>
<dbReference type="Proteomes" id="UP000076858">
    <property type="component" value="Unassembled WGS sequence"/>
</dbReference>
<dbReference type="PROSITE" id="PS50041">
    <property type="entry name" value="C_TYPE_LECTIN_2"/>
    <property type="match status" value="1"/>
</dbReference>
<dbReference type="PROSITE" id="PS00615">
    <property type="entry name" value="C_TYPE_LECTIN_1"/>
    <property type="match status" value="1"/>
</dbReference>
<keyword evidence="1" id="KW-1015">Disulfide bond</keyword>
<dbReference type="InterPro" id="IPR051004">
    <property type="entry name" value="DC-SIGN_domain-containing"/>
</dbReference>
<organism evidence="2 3">
    <name type="scientific">Daphnia magna</name>
    <dbReference type="NCBI Taxonomy" id="35525"/>
    <lineage>
        <taxon>Eukaryota</taxon>
        <taxon>Metazoa</taxon>
        <taxon>Ecdysozoa</taxon>
        <taxon>Arthropoda</taxon>
        <taxon>Crustacea</taxon>
        <taxon>Branchiopoda</taxon>
        <taxon>Diplostraca</taxon>
        <taxon>Cladocera</taxon>
        <taxon>Anomopoda</taxon>
        <taxon>Daphniidae</taxon>
        <taxon>Daphnia</taxon>
    </lineage>
</organism>
<dbReference type="PANTHER" id="PTHR22802">
    <property type="entry name" value="C-TYPE LECTIN SUPERFAMILY MEMBER"/>
    <property type="match status" value="1"/>
</dbReference>
<protein>
    <submittedName>
        <fullName evidence="2">C-type lectin domain family 6 member A</fullName>
    </submittedName>
</protein>
<dbReference type="Pfam" id="PF00059">
    <property type="entry name" value="Lectin_C"/>
    <property type="match status" value="1"/>
</dbReference>
<dbReference type="SUPFAM" id="SSF56436">
    <property type="entry name" value="C-type lectin-like"/>
    <property type="match status" value="1"/>
</dbReference>
<accession>A0A0P5E1D3</accession>
<dbReference type="PANTHER" id="PTHR22802:SF465">
    <property type="entry name" value="AT17652P-RELATED"/>
    <property type="match status" value="1"/>
</dbReference>
<keyword evidence="2" id="KW-0430">Lectin</keyword>
<dbReference type="STRING" id="35525.A0A0P5E1D3"/>
<evidence type="ECO:0000313" key="3">
    <source>
        <dbReference type="Proteomes" id="UP000076858"/>
    </source>
</evidence>
<sequence>MLPSKVGAVFIVAGISFLLAIVAGTPFSARLDESKSSEDCPPYFQGNTSVPCWFLGNKCYCFSSFRLTTWMRSDEFCRGGNMTLLSLETEEEDKMINSHVQANPELNFSEFWTSGRYSQEGNNRWEWASVQPFQPFNYTNWHPVYNQPDDNEPGSCALLYFLDYSGYWADNVCIYSTRLICESIE</sequence>
<dbReference type="InterPro" id="IPR018378">
    <property type="entry name" value="C-type_lectin_CS"/>
</dbReference>
<dbReference type="EMBL" id="LRGB01000725">
    <property type="protein sequence ID" value="KZS16314.1"/>
    <property type="molecule type" value="Genomic_DNA"/>
</dbReference>
<reference evidence="2 3" key="1">
    <citation type="submission" date="2016-03" db="EMBL/GenBank/DDBJ databases">
        <title>EvidentialGene: Evidence-directed Construction of Genes on Genomes.</title>
        <authorList>
            <person name="Gilbert D.G."/>
            <person name="Choi J.-H."/>
            <person name="Mockaitis K."/>
            <person name="Colbourne J."/>
            <person name="Pfrender M."/>
        </authorList>
    </citation>
    <scope>NUCLEOTIDE SEQUENCE [LARGE SCALE GENOMIC DNA]</scope>
    <source>
        <strain evidence="2 3">Xinb3</strain>
        <tissue evidence="2">Complete organism</tissue>
    </source>
</reference>
<comment type="caution">
    <text evidence="2">The sequence shown here is derived from an EMBL/GenBank/DDBJ whole genome shotgun (WGS) entry which is preliminary data.</text>
</comment>
<dbReference type="InterPro" id="IPR016186">
    <property type="entry name" value="C-type_lectin-like/link_sf"/>
</dbReference>
<gene>
    <name evidence="2" type="ORF">APZ42_017940</name>
</gene>
<proteinExistence type="predicted"/>
<dbReference type="Gene3D" id="3.10.100.10">
    <property type="entry name" value="Mannose-Binding Protein A, subunit A"/>
    <property type="match status" value="1"/>
</dbReference>
<dbReference type="InterPro" id="IPR001304">
    <property type="entry name" value="C-type_lectin-like"/>
</dbReference>
<dbReference type="AlphaFoldDB" id="A0A0P5E1D3"/>
<dbReference type="CDD" id="cd00037">
    <property type="entry name" value="CLECT"/>
    <property type="match status" value="1"/>
</dbReference>
<name>A0A0P5E1D3_9CRUS</name>
<dbReference type="OrthoDB" id="5797898at2759"/>
<dbReference type="InterPro" id="IPR016187">
    <property type="entry name" value="CTDL_fold"/>
</dbReference>
<dbReference type="SMART" id="SM00034">
    <property type="entry name" value="CLECT"/>
    <property type="match status" value="1"/>
</dbReference>
<dbReference type="GO" id="GO:0030246">
    <property type="term" value="F:carbohydrate binding"/>
    <property type="evidence" value="ECO:0007669"/>
    <property type="project" value="UniProtKB-KW"/>
</dbReference>